<feature type="domain" description="Major facilitator superfamily (MFS) profile" evidence="8">
    <location>
        <begin position="229"/>
        <end position="410"/>
    </location>
</feature>
<reference evidence="9 10" key="1">
    <citation type="journal article" date="2021" name="Arch. Microbiol.">
        <title>Thalassobius aquimarinus sp. nov., isolated from the Sea of Japan seashore.</title>
        <authorList>
            <person name="Kurilenko V.V."/>
            <person name="Romanenko L.A."/>
            <person name="Chernysheva N.Y."/>
            <person name="Velansky P.V."/>
            <person name="Tekutyeva L.A."/>
            <person name="Isaeva M.P."/>
            <person name="Mikhailov V.V."/>
        </authorList>
    </citation>
    <scope>NUCLEOTIDE SEQUENCE [LARGE SCALE GENOMIC DNA]</scope>
    <source>
        <strain evidence="9 10">KMM 8518</strain>
    </source>
</reference>
<evidence type="ECO:0000256" key="2">
    <source>
        <dbReference type="ARBA" id="ARBA00022448"/>
    </source>
</evidence>
<feature type="transmembrane region" description="Helical" evidence="7">
    <location>
        <begin position="232"/>
        <end position="254"/>
    </location>
</feature>
<evidence type="ECO:0000256" key="6">
    <source>
        <dbReference type="ARBA" id="ARBA00023136"/>
    </source>
</evidence>
<organism evidence="9 10">
    <name type="scientific">Thalassovita aquimarina</name>
    <dbReference type="NCBI Taxonomy" id="2785917"/>
    <lineage>
        <taxon>Bacteria</taxon>
        <taxon>Pseudomonadati</taxon>
        <taxon>Pseudomonadota</taxon>
        <taxon>Alphaproteobacteria</taxon>
        <taxon>Rhodobacterales</taxon>
        <taxon>Roseobacteraceae</taxon>
        <taxon>Thalassovita</taxon>
    </lineage>
</organism>
<evidence type="ECO:0000256" key="3">
    <source>
        <dbReference type="ARBA" id="ARBA00022475"/>
    </source>
</evidence>
<evidence type="ECO:0000256" key="1">
    <source>
        <dbReference type="ARBA" id="ARBA00004651"/>
    </source>
</evidence>
<evidence type="ECO:0000313" key="10">
    <source>
        <dbReference type="Proteomes" id="UP001195941"/>
    </source>
</evidence>
<evidence type="ECO:0000256" key="4">
    <source>
        <dbReference type="ARBA" id="ARBA00022692"/>
    </source>
</evidence>
<comment type="caution">
    <text evidence="9">The sequence shown here is derived from an EMBL/GenBank/DDBJ whole genome shotgun (WGS) entry which is preliminary data.</text>
</comment>
<keyword evidence="4 7" id="KW-0812">Transmembrane</keyword>
<feature type="transmembrane region" description="Helical" evidence="7">
    <location>
        <begin position="290"/>
        <end position="310"/>
    </location>
</feature>
<dbReference type="PANTHER" id="PTHR23513:SF11">
    <property type="entry name" value="STAPHYLOFERRIN A TRANSPORTER"/>
    <property type="match status" value="1"/>
</dbReference>
<dbReference type="InterPro" id="IPR010290">
    <property type="entry name" value="TM_effector"/>
</dbReference>
<feature type="transmembrane region" description="Helical" evidence="7">
    <location>
        <begin position="83"/>
        <end position="104"/>
    </location>
</feature>
<dbReference type="EMBL" id="JADMKU010000005">
    <property type="protein sequence ID" value="MBR9650925.1"/>
    <property type="molecule type" value="Genomic_DNA"/>
</dbReference>
<keyword evidence="2" id="KW-0813">Transport</keyword>
<feature type="transmembrane region" description="Helical" evidence="7">
    <location>
        <begin position="356"/>
        <end position="375"/>
    </location>
</feature>
<keyword evidence="5 7" id="KW-1133">Transmembrane helix</keyword>
<dbReference type="PROSITE" id="PS50850">
    <property type="entry name" value="MFS"/>
    <property type="match status" value="1"/>
</dbReference>
<comment type="subcellular location">
    <subcellularLocation>
        <location evidence="1">Cell membrane</location>
        <topology evidence="1">Multi-pass membrane protein</topology>
    </subcellularLocation>
</comment>
<dbReference type="InterPro" id="IPR036259">
    <property type="entry name" value="MFS_trans_sf"/>
</dbReference>
<feature type="transmembrane region" description="Helical" evidence="7">
    <location>
        <begin position="186"/>
        <end position="203"/>
    </location>
</feature>
<gene>
    <name evidence="9" type="ORF">IT775_07305</name>
</gene>
<dbReference type="RefSeq" id="WP_212700439.1">
    <property type="nucleotide sequence ID" value="NZ_JADMKU010000005.1"/>
</dbReference>
<evidence type="ECO:0000256" key="7">
    <source>
        <dbReference type="SAM" id="Phobius"/>
    </source>
</evidence>
<evidence type="ECO:0000256" key="5">
    <source>
        <dbReference type="ARBA" id="ARBA00022989"/>
    </source>
</evidence>
<keyword evidence="6 7" id="KW-0472">Membrane</keyword>
<keyword evidence="3" id="KW-1003">Cell membrane</keyword>
<dbReference type="SUPFAM" id="SSF103473">
    <property type="entry name" value="MFS general substrate transporter"/>
    <property type="match status" value="1"/>
</dbReference>
<feature type="transmembrane region" description="Helical" evidence="7">
    <location>
        <begin position="316"/>
        <end position="336"/>
    </location>
</feature>
<dbReference type="CDD" id="cd06173">
    <property type="entry name" value="MFS_MefA_like"/>
    <property type="match status" value="1"/>
</dbReference>
<dbReference type="InterPro" id="IPR020846">
    <property type="entry name" value="MFS_dom"/>
</dbReference>
<feature type="transmembrane region" description="Helical" evidence="7">
    <location>
        <begin position="260"/>
        <end position="283"/>
    </location>
</feature>
<proteinExistence type="predicted"/>
<feature type="transmembrane region" description="Helical" evidence="7">
    <location>
        <begin position="387"/>
        <end position="405"/>
    </location>
</feature>
<dbReference type="Pfam" id="PF05977">
    <property type="entry name" value="MFS_3"/>
    <property type="match status" value="1"/>
</dbReference>
<protein>
    <submittedName>
        <fullName evidence="9">MFS transporter</fullName>
    </submittedName>
</protein>
<evidence type="ECO:0000259" key="8">
    <source>
        <dbReference type="PROSITE" id="PS50850"/>
    </source>
</evidence>
<accession>A0ABS5HPP6</accession>
<name>A0ABS5HPP6_9RHOB</name>
<dbReference type="Gene3D" id="1.20.1250.20">
    <property type="entry name" value="MFS general substrate transporter like domains"/>
    <property type="match status" value="1"/>
</dbReference>
<evidence type="ECO:0000313" key="9">
    <source>
        <dbReference type="EMBL" id="MBR9650925.1"/>
    </source>
</evidence>
<dbReference type="Proteomes" id="UP001195941">
    <property type="component" value="Unassembled WGS sequence"/>
</dbReference>
<keyword evidence="10" id="KW-1185">Reference proteome</keyword>
<sequence>MPHILLKSNRNYRLIFSASAVSNLGDGVSSVALPWLATLLTRDPLLIATVATAQRLPWFLFALPAGVWTDRADRRQLMLRADIVRLALTLCIVGMVLSTTALPLPEDSGPGMILTLAALSFLLGSAEVIRDNAAQTVLPSVVAHDDLERANGQMWSAEQVASQFIGPPLAGVLIAAGIALPFGLDAATFALSAGLIWLVALPPSRPRTGLRFWPALLEGLGWMRRNRDILRLALMLAAINAVFIGAMTILVLYAQEVLGLSAAGYGLLLTCGAAGGVLGGLTAPMIIRRIGIRASLLLALFAFMLLQLLLGLFSSVAVTGIALFLEAAGGMLWNVVTVSYRQRRIPGELLGRVNSVYRFFGWGAMPLGALGAGALEPGLGRIAALHAPYLVAAAICFLLLFYGSLKLRFD</sequence>
<dbReference type="PANTHER" id="PTHR23513">
    <property type="entry name" value="INTEGRAL MEMBRANE EFFLUX PROTEIN-RELATED"/>
    <property type="match status" value="1"/>
</dbReference>